<name>A0A8T2UDY7_CERRI</name>
<feature type="transmembrane region" description="Helical" evidence="3">
    <location>
        <begin position="88"/>
        <end position="107"/>
    </location>
</feature>
<dbReference type="GO" id="GO:0009706">
    <property type="term" value="C:chloroplast inner membrane"/>
    <property type="evidence" value="ECO:0007669"/>
    <property type="project" value="TreeGrafter"/>
</dbReference>
<reference evidence="4" key="1">
    <citation type="submission" date="2021-08" db="EMBL/GenBank/DDBJ databases">
        <title>WGS assembly of Ceratopteris richardii.</title>
        <authorList>
            <person name="Marchant D.B."/>
            <person name="Chen G."/>
            <person name="Jenkins J."/>
            <person name="Shu S."/>
            <person name="Leebens-Mack J."/>
            <person name="Grimwood J."/>
            <person name="Schmutz J."/>
            <person name="Soltis P."/>
            <person name="Soltis D."/>
            <person name="Chen Z.-H."/>
        </authorList>
    </citation>
    <scope>NUCLEOTIDE SEQUENCE</scope>
    <source>
        <strain evidence="4">Whitten #5841</strain>
        <tissue evidence="4">Leaf</tissue>
    </source>
</reference>
<keyword evidence="5" id="KW-1185">Reference proteome</keyword>
<keyword evidence="3" id="KW-0472">Membrane</keyword>
<feature type="region of interest" description="Disordered" evidence="2">
    <location>
        <begin position="164"/>
        <end position="185"/>
    </location>
</feature>
<proteinExistence type="predicted"/>
<evidence type="ECO:0000256" key="1">
    <source>
        <dbReference type="SAM" id="Coils"/>
    </source>
</evidence>
<sequence>MSYRLGVSSFPMAPNTLPCGLCSCHSSTSGTFAANCVPVKQAVKSEFPKSTVFSNNQRVTAIKQGTQHKYKLLVRASYSEKRSGGGDFFAGFVLGGAIFGTLGYLFAPQINKLVSAVEREIDESSRRLPKGFDDDEEGLARTRRNLNAKIAQLNAAIDSVSAQLRADNQSDGEPESTGVEFETAA</sequence>
<keyword evidence="3" id="KW-1133">Transmembrane helix</keyword>
<feature type="coiled-coil region" evidence="1">
    <location>
        <begin position="136"/>
        <end position="163"/>
    </location>
</feature>
<dbReference type="InterPro" id="IPR040377">
    <property type="entry name" value="Ssl2009-like"/>
</dbReference>
<organism evidence="4 5">
    <name type="scientific">Ceratopteris richardii</name>
    <name type="common">Triangle waterfern</name>
    <dbReference type="NCBI Taxonomy" id="49495"/>
    <lineage>
        <taxon>Eukaryota</taxon>
        <taxon>Viridiplantae</taxon>
        <taxon>Streptophyta</taxon>
        <taxon>Embryophyta</taxon>
        <taxon>Tracheophyta</taxon>
        <taxon>Polypodiopsida</taxon>
        <taxon>Polypodiidae</taxon>
        <taxon>Polypodiales</taxon>
        <taxon>Pteridineae</taxon>
        <taxon>Pteridaceae</taxon>
        <taxon>Parkerioideae</taxon>
        <taxon>Ceratopteris</taxon>
    </lineage>
</organism>
<dbReference type="Proteomes" id="UP000825935">
    <property type="component" value="Chromosome 6"/>
</dbReference>
<protein>
    <submittedName>
        <fullName evidence="4">Uncharacterized protein</fullName>
    </submittedName>
</protein>
<dbReference type="GO" id="GO:0009535">
    <property type="term" value="C:chloroplast thylakoid membrane"/>
    <property type="evidence" value="ECO:0007669"/>
    <property type="project" value="TreeGrafter"/>
</dbReference>
<dbReference type="PANTHER" id="PTHR34048">
    <property type="entry name" value="LOW-DENSITY RECEPTOR-LIKE PROTEIN"/>
    <property type="match status" value="1"/>
</dbReference>
<evidence type="ECO:0000313" key="4">
    <source>
        <dbReference type="EMBL" id="KAH7434217.1"/>
    </source>
</evidence>
<evidence type="ECO:0000256" key="3">
    <source>
        <dbReference type="SAM" id="Phobius"/>
    </source>
</evidence>
<dbReference type="OrthoDB" id="2020464at2759"/>
<keyword evidence="3" id="KW-0812">Transmembrane</keyword>
<evidence type="ECO:0000313" key="5">
    <source>
        <dbReference type="Proteomes" id="UP000825935"/>
    </source>
</evidence>
<dbReference type="EMBL" id="CM035411">
    <property type="protein sequence ID" value="KAH7434217.1"/>
    <property type="molecule type" value="Genomic_DNA"/>
</dbReference>
<keyword evidence="1" id="KW-0175">Coiled coil</keyword>
<dbReference type="PANTHER" id="PTHR34048:SF3">
    <property type="entry name" value="LOW-DENSITY RECEPTOR-LIKE PROTEIN"/>
    <property type="match status" value="1"/>
</dbReference>
<evidence type="ECO:0000256" key="2">
    <source>
        <dbReference type="SAM" id="MobiDB-lite"/>
    </source>
</evidence>
<gene>
    <name evidence="4" type="ORF">KP509_06G005900</name>
</gene>
<dbReference type="AlphaFoldDB" id="A0A8T2UDY7"/>
<accession>A0A8T2UDY7</accession>
<comment type="caution">
    <text evidence="4">The sequence shown here is derived from an EMBL/GenBank/DDBJ whole genome shotgun (WGS) entry which is preliminary data.</text>
</comment>
<dbReference type="PROSITE" id="PS51257">
    <property type="entry name" value="PROKAR_LIPOPROTEIN"/>
    <property type="match status" value="1"/>
</dbReference>
<dbReference type="OMA" id="FPMAPNT"/>